<accession>A0AAX1G102</accession>
<dbReference type="RefSeq" id="WP_086482412.1">
    <property type="nucleotide sequence ID" value="NZ_CP034302.1"/>
</dbReference>
<name>A0AAX1G102_VIBPH</name>
<protein>
    <submittedName>
        <fullName evidence="1">Uncharacterized protein</fullName>
    </submittedName>
</protein>
<dbReference type="Proteomes" id="UP000464718">
    <property type="component" value="Plasmid pvpsd2016-3"/>
</dbReference>
<geneLocation type="plasmid" evidence="2">
    <name>pvpsd2016-3</name>
</geneLocation>
<reference evidence="1 2" key="1">
    <citation type="submission" date="2018-12" db="EMBL/GenBank/DDBJ databases">
        <title>Genomic insights into the evolutionary origins and pathogenicity of five Vibrio parahaemolyticus strains isolated from the shrimp with acute hepatopancreatic necrosis disease (AHPND).</title>
        <authorList>
            <person name="Yang Q."/>
            <person name="Dong X."/>
            <person name="Xie G."/>
            <person name="Fu S."/>
            <person name="Zou P."/>
            <person name="Sun J."/>
            <person name="Wang Y."/>
            <person name="Huang J."/>
        </authorList>
    </citation>
    <scope>NUCLEOTIDE SEQUENCE [LARGE SCALE GENOMIC DNA]</scope>
    <source>
        <strain evidence="1 2">20160303005-1</strain>
        <plasmid evidence="2">pvpsd2016-3</plasmid>
    </source>
</reference>
<keyword evidence="1" id="KW-0614">Plasmid</keyword>
<evidence type="ECO:0000313" key="1">
    <source>
        <dbReference type="EMBL" id="QHH13169.1"/>
    </source>
</evidence>
<dbReference type="AlphaFoldDB" id="A0AAX1G102"/>
<organism evidence="1 2">
    <name type="scientific">Vibrio parahaemolyticus</name>
    <dbReference type="NCBI Taxonomy" id="670"/>
    <lineage>
        <taxon>Bacteria</taxon>
        <taxon>Pseudomonadati</taxon>
        <taxon>Pseudomonadota</taxon>
        <taxon>Gammaproteobacteria</taxon>
        <taxon>Vibrionales</taxon>
        <taxon>Vibrionaceae</taxon>
        <taxon>Vibrio</taxon>
    </lineage>
</organism>
<sequence>MSLLEFFKGCRRPLYYKSKVNKLNVHVLLSLGGIRQCVAKHRFVYGQAYIVRDPKGWYRFVGLWTLPTKPSRADVWVEGRFKLHKGQMKFEESVTASHLAAFFKVCRYLGVHKRVEVTRYQQASQRYHENTHQRGEDWEFEYGFRDLTAEYQMKREQGSWFLAERLPPLFCGLTLDGLNVKGNYRRSHIEQDVRDRMVVSPLVAMVYKQEIRELNG</sequence>
<dbReference type="EMBL" id="CP034302">
    <property type="protein sequence ID" value="QHH13169.1"/>
    <property type="molecule type" value="Genomic_DNA"/>
</dbReference>
<evidence type="ECO:0000313" key="2">
    <source>
        <dbReference type="Proteomes" id="UP000464718"/>
    </source>
</evidence>
<gene>
    <name evidence="1" type="ORF">EHC69_28315</name>
</gene>
<proteinExistence type="predicted"/>